<protein>
    <recommendedName>
        <fullName evidence="3">Sulfotransferase</fullName>
    </recommendedName>
</protein>
<evidence type="ECO:0008006" key="3">
    <source>
        <dbReference type="Google" id="ProtNLM"/>
    </source>
</evidence>
<dbReference type="EMBL" id="JBEPLM010000001">
    <property type="protein sequence ID" value="MET3591211.1"/>
    <property type="molecule type" value="Genomic_DNA"/>
</dbReference>
<dbReference type="Pfam" id="PF13469">
    <property type="entry name" value="Sulfotransfer_3"/>
    <property type="match status" value="1"/>
</dbReference>
<accession>A0ABV2HKW2</accession>
<name>A0ABV2HKW2_9HYPH</name>
<dbReference type="RefSeq" id="WP_126101304.1">
    <property type="nucleotide sequence ID" value="NZ_JBEPLM010000001.1"/>
</dbReference>
<evidence type="ECO:0000313" key="2">
    <source>
        <dbReference type="Proteomes" id="UP001549036"/>
    </source>
</evidence>
<reference evidence="1 2" key="1">
    <citation type="submission" date="2024-06" db="EMBL/GenBank/DDBJ databases">
        <title>Genomic Encyclopedia of Type Strains, Phase IV (KMG-IV): sequencing the most valuable type-strain genomes for metagenomic binning, comparative biology and taxonomic classification.</title>
        <authorList>
            <person name="Goeker M."/>
        </authorList>
    </citation>
    <scope>NUCLEOTIDE SEQUENCE [LARGE SCALE GENOMIC DNA]</scope>
    <source>
        <strain evidence="1 2">DSM 29846</strain>
    </source>
</reference>
<dbReference type="InterPro" id="IPR027417">
    <property type="entry name" value="P-loop_NTPase"/>
</dbReference>
<proteinExistence type="predicted"/>
<organism evidence="1 2">
    <name type="scientific">Mesorhizobium shonense</name>
    <dbReference type="NCBI Taxonomy" id="1209948"/>
    <lineage>
        <taxon>Bacteria</taxon>
        <taxon>Pseudomonadati</taxon>
        <taxon>Pseudomonadota</taxon>
        <taxon>Alphaproteobacteria</taxon>
        <taxon>Hyphomicrobiales</taxon>
        <taxon>Phyllobacteriaceae</taxon>
        <taxon>Mesorhizobium</taxon>
    </lineage>
</organism>
<comment type="caution">
    <text evidence="1">The sequence shown here is derived from an EMBL/GenBank/DDBJ whole genome shotgun (WGS) entry which is preliminary data.</text>
</comment>
<evidence type="ECO:0000313" key="1">
    <source>
        <dbReference type="EMBL" id="MET3591211.1"/>
    </source>
</evidence>
<gene>
    <name evidence="1" type="ORF">ABID26_000590</name>
</gene>
<dbReference type="Proteomes" id="UP001549036">
    <property type="component" value="Unassembled WGS sequence"/>
</dbReference>
<keyword evidence="2" id="KW-1185">Reference proteome</keyword>
<dbReference type="Gene3D" id="3.40.50.300">
    <property type="entry name" value="P-loop containing nucleotide triphosphate hydrolases"/>
    <property type="match status" value="1"/>
</dbReference>
<dbReference type="SUPFAM" id="SSF52540">
    <property type="entry name" value="P-loop containing nucleoside triphosphate hydrolases"/>
    <property type="match status" value="1"/>
</dbReference>
<sequence>MTGTRRTTKRRGRAASLEVDAWTDAIGRLLERFPRFWIKVGNWETRLLAEQLDHTSVSRPIYIAGLARSGSTILLELLASHPDTASHRYRDFPLVPALMAWNWFVDRAGRTEQLAVERAHRDRIKVTPESPEALEEIVWMAFFSKLHDPSTNAVLDEAARHPCFEAFYRDHIRKLLLLRDASRYLAKGNYNVTRLRYLRKLFPDARFIVPIRDPTWHIASLMKQHRLFSDAEGKDRRVVSHMRRSGHFEFGLNRVPVNVDGSRTSGEIVRLWKSGRDVAGWAAYWASVYGYVAAVLDDPAMAGSILVVRYEDLCSDPAATLSTILDHCELDDRGLAQAARATVSFPAYYEPSFTQAERNEIRSRTAAVAGRFGYG</sequence>